<feature type="transmembrane region" description="Helical" evidence="5">
    <location>
        <begin position="263"/>
        <end position="286"/>
    </location>
</feature>
<evidence type="ECO:0000256" key="1">
    <source>
        <dbReference type="ARBA" id="ARBA00004141"/>
    </source>
</evidence>
<comment type="subcellular location">
    <subcellularLocation>
        <location evidence="1">Membrane</location>
        <topology evidence="1">Multi-pass membrane protein</topology>
    </subcellularLocation>
</comment>
<keyword evidence="2 5" id="KW-0812">Transmembrane</keyword>
<dbReference type="EMBL" id="CAEZXR010000043">
    <property type="protein sequence ID" value="CAB4693082.1"/>
    <property type="molecule type" value="Genomic_DNA"/>
</dbReference>
<dbReference type="InterPro" id="IPR051598">
    <property type="entry name" value="TSUP/Inactive_protease-like"/>
</dbReference>
<feature type="transmembrane region" description="Helical" evidence="5">
    <location>
        <begin position="239"/>
        <end position="257"/>
    </location>
</feature>
<dbReference type="InterPro" id="IPR002781">
    <property type="entry name" value="TM_pro_TauE-like"/>
</dbReference>
<organism evidence="6">
    <name type="scientific">freshwater metagenome</name>
    <dbReference type="NCBI Taxonomy" id="449393"/>
    <lineage>
        <taxon>unclassified sequences</taxon>
        <taxon>metagenomes</taxon>
        <taxon>ecological metagenomes</taxon>
    </lineage>
</organism>
<feature type="transmembrane region" description="Helical" evidence="5">
    <location>
        <begin position="77"/>
        <end position="99"/>
    </location>
</feature>
<gene>
    <name evidence="6" type="ORF">UFOPK2579_00528</name>
</gene>
<dbReference type="AlphaFoldDB" id="A0A6J6P417"/>
<keyword evidence="4 5" id="KW-0472">Membrane</keyword>
<name>A0A6J6P417_9ZZZZ</name>
<evidence type="ECO:0000256" key="5">
    <source>
        <dbReference type="SAM" id="Phobius"/>
    </source>
</evidence>
<dbReference type="PANTHER" id="PTHR43701">
    <property type="entry name" value="MEMBRANE TRANSPORTER PROTEIN MJ0441-RELATED"/>
    <property type="match status" value="1"/>
</dbReference>
<feature type="transmembrane region" description="Helical" evidence="5">
    <location>
        <begin position="181"/>
        <end position="205"/>
    </location>
</feature>
<proteinExistence type="predicted"/>
<protein>
    <submittedName>
        <fullName evidence="6">Unannotated protein</fullName>
    </submittedName>
</protein>
<evidence type="ECO:0000256" key="3">
    <source>
        <dbReference type="ARBA" id="ARBA00022989"/>
    </source>
</evidence>
<keyword evidence="3 5" id="KW-1133">Transmembrane helix</keyword>
<feature type="transmembrane region" description="Helical" evidence="5">
    <location>
        <begin position="36"/>
        <end position="56"/>
    </location>
</feature>
<dbReference type="PANTHER" id="PTHR43701:SF12">
    <property type="entry name" value="MEMBRANE TRANSPORTER PROTEIN YTNM-RELATED"/>
    <property type="match status" value="1"/>
</dbReference>
<feature type="transmembrane region" description="Helical" evidence="5">
    <location>
        <begin position="105"/>
        <end position="127"/>
    </location>
</feature>
<accession>A0A6J6P417</accession>
<dbReference type="Pfam" id="PF01925">
    <property type="entry name" value="TauE"/>
    <property type="match status" value="1"/>
</dbReference>
<evidence type="ECO:0000256" key="2">
    <source>
        <dbReference type="ARBA" id="ARBA00022692"/>
    </source>
</evidence>
<dbReference type="GO" id="GO:0016020">
    <property type="term" value="C:membrane"/>
    <property type="evidence" value="ECO:0007669"/>
    <property type="project" value="UniProtKB-SubCell"/>
</dbReference>
<evidence type="ECO:0000256" key="4">
    <source>
        <dbReference type="ARBA" id="ARBA00023136"/>
    </source>
</evidence>
<sequence>MTGKSTPVRKLVILALVGLGAQLVDGSVGMGYGVTSATLLIAAGLGPAAASAAIHFSEIGTTLISGISHHTLGNTDWRTVSILAGPGFVGAFSGATLLVSIDADVAKPVVAVILLALGCWVTFRFLAQGTRRLTFGPRPSALFLAPMGLVAGGLDALGGGGWGPVGTTTLLSSGRLEPRKVVGSVDTAEFVVAIGGSLGFLIALGREGINWGFVAALMLGGAVAAPIAAVIVRHLPARILGVVAGGVIVLTNVITLGDLFEASAVTLGLMASLVFTLWVLWVAWAVKLEEAERTGEPIGAARRPGAAY</sequence>
<evidence type="ECO:0000313" key="6">
    <source>
        <dbReference type="EMBL" id="CAB4693082.1"/>
    </source>
</evidence>
<feature type="transmembrane region" description="Helical" evidence="5">
    <location>
        <begin position="211"/>
        <end position="232"/>
    </location>
</feature>
<reference evidence="6" key="1">
    <citation type="submission" date="2020-05" db="EMBL/GenBank/DDBJ databases">
        <authorList>
            <person name="Chiriac C."/>
            <person name="Salcher M."/>
            <person name="Ghai R."/>
            <person name="Kavagutti S V."/>
        </authorList>
    </citation>
    <scope>NUCLEOTIDE SEQUENCE</scope>
</reference>